<dbReference type="GeneID" id="105267572"/>
<sequence>MFKLGVFLAILAVSAAAPNPAPAPAPGALLATAYALPAAYPVASSSQSVVRNYNTLAAAPLAYTAPLAYAYAPAPTYYV</sequence>
<evidence type="ECO:0000313" key="3">
    <source>
        <dbReference type="RefSeq" id="XP_011304822.1"/>
    </source>
</evidence>
<reference evidence="3" key="1">
    <citation type="submission" date="2025-08" db="UniProtKB">
        <authorList>
            <consortium name="RefSeq"/>
        </authorList>
    </citation>
    <scope>IDENTIFICATION</scope>
    <source>
        <strain evidence="3">USDA-PBARC FA_bdor</strain>
        <tissue evidence="3">Whole organism</tissue>
    </source>
</reference>
<accession>A0A9R1T8Y5</accession>
<feature type="signal peptide" evidence="1">
    <location>
        <begin position="1"/>
        <end position="16"/>
    </location>
</feature>
<keyword evidence="2" id="KW-1185">Reference proteome</keyword>
<dbReference type="KEGG" id="fas:105267572"/>
<keyword evidence="1" id="KW-0732">Signal</keyword>
<proteinExistence type="predicted"/>
<dbReference type="Proteomes" id="UP000694866">
    <property type="component" value="Unplaced"/>
</dbReference>
<feature type="chain" id="PRO_5040457733" evidence="1">
    <location>
        <begin position="17"/>
        <end position="79"/>
    </location>
</feature>
<evidence type="ECO:0000313" key="2">
    <source>
        <dbReference type="Proteomes" id="UP000694866"/>
    </source>
</evidence>
<dbReference type="AlphaFoldDB" id="A0A9R1T8Y5"/>
<organism evidence="2 3">
    <name type="scientific">Fopius arisanus</name>
    <dbReference type="NCBI Taxonomy" id="64838"/>
    <lineage>
        <taxon>Eukaryota</taxon>
        <taxon>Metazoa</taxon>
        <taxon>Ecdysozoa</taxon>
        <taxon>Arthropoda</taxon>
        <taxon>Hexapoda</taxon>
        <taxon>Insecta</taxon>
        <taxon>Pterygota</taxon>
        <taxon>Neoptera</taxon>
        <taxon>Endopterygota</taxon>
        <taxon>Hymenoptera</taxon>
        <taxon>Apocrita</taxon>
        <taxon>Ichneumonoidea</taxon>
        <taxon>Braconidae</taxon>
        <taxon>Opiinae</taxon>
        <taxon>Fopius</taxon>
    </lineage>
</organism>
<dbReference type="RefSeq" id="XP_011304822.1">
    <property type="nucleotide sequence ID" value="XM_011306520.1"/>
</dbReference>
<protein>
    <submittedName>
        <fullName evidence="3">Neuropeptide-like 3</fullName>
    </submittedName>
</protein>
<evidence type="ECO:0000256" key="1">
    <source>
        <dbReference type="SAM" id="SignalP"/>
    </source>
</evidence>
<gene>
    <name evidence="3" type="primary">LOC105267572</name>
</gene>
<name>A0A9R1T8Y5_9HYME</name>